<dbReference type="Gene3D" id="3.40.50.790">
    <property type="match status" value="1"/>
</dbReference>
<dbReference type="CDD" id="cd00403">
    <property type="entry name" value="Ribosomal_L1"/>
    <property type="match status" value="1"/>
</dbReference>
<evidence type="ECO:0000256" key="2">
    <source>
        <dbReference type="ARBA" id="ARBA00022980"/>
    </source>
</evidence>
<sequence>MAALSTLCSTGVVRSQLLRWAATSFHTSAALEAARKGTRAKAEAKKKASKKETVKREFIPLKKRLELKQTGGAFPQRVEDHLKNPSDNVWFARFYKQQVYTVEQAVAMHRETHHPTQLDLPDSLLHTEIDLDMSTDKTNRFIDDFYNVIRLPHDFNTEQERTILVVARSEDVQEKAIQMGATHAAGHEIIKQAQTGEINLRDYDHFIAETDILPDFVAVRGLIRKRFPSVRNGTAGIDVLALLERFTKGIEYHTAKDKYHHDYATIRVPFGRLNMPSEQLEENLSALLKDVDKQKPNKKSNDLITRAIILCPPVKRYFKINHGLYLQSEKPIKVAAAV</sequence>
<dbReference type="InterPro" id="IPR023674">
    <property type="entry name" value="Ribosomal_uL1-like"/>
</dbReference>
<dbReference type="InterPro" id="IPR016095">
    <property type="entry name" value="Ribosomal_uL1_3-a/b-sand"/>
</dbReference>
<dbReference type="GO" id="GO:1990904">
    <property type="term" value="C:ribonucleoprotein complex"/>
    <property type="evidence" value="ECO:0007669"/>
    <property type="project" value="UniProtKB-KW"/>
</dbReference>
<accession>A0A0P4WJQ9</accession>
<dbReference type="Gene3D" id="3.30.190.20">
    <property type="match status" value="1"/>
</dbReference>
<dbReference type="SUPFAM" id="SSF56808">
    <property type="entry name" value="Ribosomal protein L1"/>
    <property type="match status" value="1"/>
</dbReference>
<dbReference type="AlphaFoldDB" id="A0A0P4WJQ9"/>
<dbReference type="PANTHER" id="PTHR36427:SF3">
    <property type="entry name" value="LARGE RIBOSOMAL SUBUNIT PROTEIN UL1M"/>
    <property type="match status" value="1"/>
</dbReference>
<keyword evidence="2" id="KW-0689">Ribosomal protein</keyword>
<dbReference type="EMBL" id="GDRN01067673">
    <property type="protein sequence ID" value="JAI64334.1"/>
    <property type="molecule type" value="Transcribed_RNA"/>
</dbReference>
<evidence type="ECO:0008006" key="5">
    <source>
        <dbReference type="Google" id="ProtNLM"/>
    </source>
</evidence>
<protein>
    <recommendedName>
        <fullName evidence="5">39S ribosomal protein L1, mitochondrial</fullName>
    </recommendedName>
</protein>
<evidence type="ECO:0000313" key="4">
    <source>
        <dbReference type="EMBL" id="JAI64334.1"/>
    </source>
</evidence>
<dbReference type="InterPro" id="IPR028364">
    <property type="entry name" value="Ribosomal_uL1/biogenesis"/>
</dbReference>
<organism evidence="4">
    <name type="scientific">Scylla olivacea</name>
    <name type="common">Orange mud crab</name>
    <name type="synonym">Cancer olivacea</name>
    <dbReference type="NCBI Taxonomy" id="85551"/>
    <lineage>
        <taxon>Eukaryota</taxon>
        <taxon>Metazoa</taxon>
        <taxon>Ecdysozoa</taxon>
        <taxon>Arthropoda</taxon>
        <taxon>Crustacea</taxon>
        <taxon>Multicrustacea</taxon>
        <taxon>Malacostraca</taxon>
        <taxon>Eumalacostraca</taxon>
        <taxon>Eucarida</taxon>
        <taxon>Decapoda</taxon>
        <taxon>Pleocyemata</taxon>
        <taxon>Brachyura</taxon>
        <taxon>Eubrachyura</taxon>
        <taxon>Portunoidea</taxon>
        <taxon>Portunidae</taxon>
        <taxon>Portuninae</taxon>
        <taxon>Scylla</taxon>
    </lineage>
</organism>
<proteinExistence type="inferred from homology"/>
<comment type="similarity">
    <text evidence="1">Belongs to the universal ribosomal protein uL1 family.</text>
</comment>
<evidence type="ECO:0000256" key="3">
    <source>
        <dbReference type="ARBA" id="ARBA00023274"/>
    </source>
</evidence>
<dbReference type="PANTHER" id="PTHR36427">
    <property type="entry name" value="54S RIBOSOMAL PROTEIN L1, MITOCHONDRIAL"/>
    <property type="match status" value="1"/>
</dbReference>
<reference evidence="4" key="1">
    <citation type="submission" date="2015-09" db="EMBL/GenBank/DDBJ databases">
        <title>Scylla olivacea transcriptome.</title>
        <authorList>
            <person name="Ikhwanuddin M."/>
        </authorList>
    </citation>
    <scope>NUCLEOTIDE SEQUENCE</scope>
</reference>
<dbReference type="GO" id="GO:0005840">
    <property type="term" value="C:ribosome"/>
    <property type="evidence" value="ECO:0007669"/>
    <property type="project" value="UniProtKB-KW"/>
</dbReference>
<keyword evidence="3" id="KW-0687">Ribonucleoprotein</keyword>
<dbReference type="Pfam" id="PF00687">
    <property type="entry name" value="Ribosomal_L1"/>
    <property type="match status" value="1"/>
</dbReference>
<evidence type="ECO:0000256" key="1">
    <source>
        <dbReference type="ARBA" id="ARBA00010531"/>
    </source>
</evidence>
<name>A0A0P4WJQ9_SCYOL</name>